<dbReference type="GO" id="GO:0030422">
    <property type="term" value="P:siRNA processing"/>
    <property type="evidence" value="ECO:0007669"/>
    <property type="project" value="TreeGrafter"/>
</dbReference>
<comment type="catalytic activity">
    <reaction evidence="1">
        <text>RNA(n) + a ribonucleoside 5'-triphosphate = RNA(n+1) + diphosphate</text>
        <dbReference type="Rhea" id="RHEA:21248"/>
        <dbReference type="Rhea" id="RHEA-COMP:14527"/>
        <dbReference type="Rhea" id="RHEA-COMP:17342"/>
        <dbReference type="ChEBI" id="CHEBI:33019"/>
        <dbReference type="ChEBI" id="CHEBI:61557"/>
        <dbReference type="ChEBI" id="CHEBI:140395"/>
        <dbReference type="EC" id="2.7.7.48"/>
    </reaction>
</comment>
<protein>
    <recommendedName>
        <fullName evidence="1">RNA-dependent RNA polymerase</fullName>
        <ecNumber evidence="1">2.7.7.48</ecNumber>
    </recommendedName>
</protein>
<dbReference type="InterPro" id="IPR007855">
    <property type="entry name" value="RDRP"/>
</dbReference>
<organism evidence="4 5">
    <name type="scientific">Polychaeton citri CBS 116435</name>
    <dbReference type="NCBI Taxonomy" id="1314669"/>
    <lineage>
        <taxon>Eukaryota</taxon>
        <taxon>Fungi</taxon>
        <taxon>Dikarya</taxon>
        <taxon>Ascomycota</taxon>
        <taxon>Pezizomycotina</taxon>
        <taxon>Dothideomycetes</taxon>
        <taxon>Dothideomycetidae</taxon>
        <taxon>Capnodiales</taxon>
        <taxon>Capnodiaceae</taxon>
        <taxon>Polychaeton</taxon>
    </lineage>
</organism>
<dbReference type="AlphaFoldDB" id="A0A9P4UQM3"/>
<reference evidence="4" key="1">
    <citation type="journal article" date="2020" name="Stud. Mycol.">
        <title>101 Dothideomycetes genomes: a test case for predicting lifestyles and emergence of pathogens.</title>
        <authorList>
            <person name="Haridas S."/>
            <person name="Albert R."/>
            <person name="Binder M."/>
            <person name="Bloem J."/>
            <person name="Labutti K."/>
            <person name="Salamov A."/>
            <person name="Andreopoulos B."/>
            <person name="Baker S."/>
            <person name="Barry K."/>
            <person name="Bills G."/>
            <person name="Bluhm B."/>
            <person name="Cannon C."/>
            <person name="Castanera R."/>
            <person name="Culley D."/>
            <person name="Daum C."/>
            <person name="Ezra D."/>
            <person name="Gonzalez J."/>
            <person name="Henrissat B."/>
            <person name="Kuo A."/>
            <person name="Liang C."/>
            <person name="Lipzen A."/>
            <person name="Lutzoni F."/>
            <person name="Magnuson J."/>
            <person name="Mondo S."/>
            <person name="Nolan M."/>
            <person name="Ohm R."/>
            <person name="Pangilinan J."/>
            <person name="Park H.-J."/>
            <person name="Ramirez L."/>
            <person name="Alfaro M."/>
            <person name="Sun H."/>
            <person name="Tritt A."/>
            <person name="Yoshinaga Y."/>
            <person name="Zwiers L.-H."/>
            <person name="Turgeon B."/>
            <person name="Goodwin S."/>
            <person name="Spatafora J."/>
            <person name="Crous P."/>
            <person name="Grigoriev I."/>
        </authorList>
    </citation>
    <scope>NUCLEOTIDE SEQUENCE</scope>
    <source>
        <strain evidence="4">CBS 116435</strain>
    </source>
</reference>
<feature type="region of interest" description="Disordered" evidence="2">
    <location>
        <begin position="1086"/>
        <end position="1134"/>
    </location>
</feature>
<keyword evidence="1" id="KW-0696">RNA-directed RNA polymerase</keyword>
<keyword evidence="5" id="KW-1185">Reference proteome</keyword>
<evidence type="ECO:0000313" key="4">
    <source>
        <dbReference type="EMBL" id="KAF2724692.1"/>
    </source>
</evidence>
<dbReference type="EMBL" id="MU003770">
    <property type="protein sequence ID" value="KAF2724692.1"/>
    <property type="molecule type" value="Genomic_DNA"/>
</dbReference>
<dbReference type="GO" id="GO:0031380">
    <property type="term" value="C:nuclear RNA-directed RNA polymerase complex"/>
    <property type="evidence" value="ECO:0007669"/>
    <property type="project" value="TreeGrafter"/>
</dbReference>
<dbReference type="GO" id="GO:0003723">
    <property type="term" value="F:RNA binding"/>
    <property type="evidence" value="ECO:0007669"/>
    <property type="project" value="UniProtKB-KW"/>
</dbReference>
<feature type="domain" description="RDRP core" evidence="3">
    <location>
        <begin position="282"/>
        <end position="859"/>
    </location>
</feature>
<dbReference type="InterPro" id="IPR057596">
    <property type="entry name" value="RDRP_core"/>
</dbReference>
<evidence type="ECO:0000256" key="2">
    <source>
        <dbReference type="SAM" id="MobiDB-lite"/>
    </source>
</evidence>
<dbReference type="EC" id="2.7.7.48" evidence="1"/>
<keyword evidence="1" id="KW-0548">Nucleotidyltransferase</keyword>
<feature type="compositionally biased region" description="Basic and acidic residues" evidence="2">
    <location>
        <begin position="1101"/>
        <end position="1119"/>
    </location>
</feature>
<proteinExistence type="inferred from homology"/>
<dbReference type="PANTHER" id="PTHR23079:SF55">
    <property type="entry name" value="RNA-DIRECTED RNA POLYMERASE"/>
    <property type="match status" value="1"/>
</dbReference>
<evidence type="ECO:0000259" key="3">
    <source>
        <dbReference type="Pfam" id="PF05183"/>
    </source>
</evidence>
<keyword evidence="1" id="KW-0808">Transferase</keyword>
<feature type="compositionally biased region" description="Polar residues" evidence="2">
    <location>
        <begin position="1121"/>
        <end position="1133"/>
    </location>
</feature>
<dbReference type="GO" id="GO:0003968">
    <property type="term" value="F:RNA-directed RNA polymerase activity"/>
    <property type="evidence" value="ECO:0007669"/>
    <property type="project" value="UniProtKB-KW"/>
</dbReference>
<dbReference type="Proteomes" id="UP000799441">
    <property type="component" value="Unassembled WGS sequence"/>
</dbReference>
<keyword evidence="1" id="KW-0694">RNA-binding</keyword>
<dbReference type="Pfam" id="PF05183">
    <property type="entry name" value="RdRP"/>
    <property type="match status" value="1"/>
</dbReference>
<comment type="similarity">
    <text evidence="1">Belongs to the RdRP family.</text>
</comment>
<sequence>MPVELNVDLARKRLGLRFSLQDPNGAFRTFRMNMPFAQVQRLAVAKDVDKRSHIHIAAEAPPEVFREGDNVELSFQKGDKTWNERKAWYRQTIVDANPRPSEAVTKLPLKDAILDIGRWLHYRLSIHPDVASSLTYSEIFQALEYHNIKAVDRMPPQTLPSYSQIHWEALDYPAPSHDIDPRESSLLDMHQMMSAVALPFNVRYHLEVCISQGVLHECNVTSDFLQRLLQVAEEQAIKLLQKATDNKKRLYRTEDVLNLSRSLNMASKKLPRYCALIRSAIITPTIIIFLTPVPETSNRVLRHFRQFEDRFLRVKFTDERYRGKLMVGDDNTSVEVLTRIKRTLKNGIDIGDRHYDFLAFGSSQFREHGAYFFASTNLVSAADIRTWMGKFDKIRVVAKYCSRLGQCFSTTRAITSSGVRLVRIPDIKRNGFIFTDGVGKISVFLAQMIAQELNLPNASVDYPTVFQFRLAGCKGVLTADPTLKGQDVHIRPSQEKFPSAYEGLEICRVSQFGAAYLNQQIILVLSALGVPDAVFNQKLRGMLHDLETAMTDQGKALELLQRTIDFNQMTLTIASMINDGFMATKDPFMISCLRLWQAWNIKYLKEKARIFVDNGAFVLGCVDETGSLQGHYNERVRIADTSHTEDGLPEVFIQVSDTLKDGKYRVIQGICLVARNPSLHPGDIRVVKAVDKPGLRYLKNCIVFPQTGDRDLPNMCSGGDLDGDDFLVMWDNDLMPREWNYSPMDYSAPKPVESDGPVTVDDMTTFFVNYIKESNLSQIAVRHRCWADRDEDGVKSDRCIRLANLHSMAVDYCKTGVPAKMGPEFRLKDGKPHWAAWGSRTPSKTYHSFKILGQLYDAVERREFRPIWDCPFDKRVLDAFPPEDKLLSGAKEIKELYDAAVRRLMAQHGIGTEFEVWTTFALDHNQDTGDYKFAETLGELVMAIKQQHQELCYEKAGTTAKERRFEILGPFVAAMYRVTAEEVGQALEECAQLKLLSGQHQPVRMMDVKSMPLISFPWIFSRELGQIAKGKKTFGTLLPHSIFPSHGVAPKPQKAAPAPTPHEIEPIQVAGTTNHTVEYGDLLDFSSDESSAGWPSPVEPPSKDVLDDPHQSSRSHLETHTAPSSAGESTETKASVAVENGEDNGTIDTQAQVPITQAASEIDEGMSEVEKMEEIMVNLDLDPALFDAFDAMMQR</sequence>
<accession>A0A9P4UQM3</accession>
<dbReference type="PANTHER" id="PTHR23079">
    <property type="entry name" value="RNA-DEPENDENT RNA POLYMERASE"/>
    <property type="match status" value="1"/>
</dbReference>
<dbReference type="OrthoDB" id="6513042at2759"/>
<gene>
    <name evidence="4" type="ORF">K431DRAFT_261774</name>
</gene>
<comment type="caution">
    <text evidence="4">The sequence shown here is derived from an EMBL/GenBank/DDBJ whole genome shotgun (WGS) entry which is preliminary data.</text>
</comment>
<evidence type="ECO:0000313" key="5">
    <source>
        <dbReference type="Proteomes" id="UP000799441"/>
    </source>
</evidence>
<evidence type="ECO:0000256" key="1">
    <source>
        <dbReference type="RuleBase" id="RU363098"/>
    </source>
</evidence>
<name>A0A9P4UQM3_9PEZI</name>